<organism evidence="2">
    <name type="scientific">Anguilla anguilla</name>
    <name type="common">European freshwater eel</name>
    <name type="synonym">Muraena anguilla</name>
    <dbReference type="NCBI Taxonomy" id="7936"/>
    <lineage>
        <taxon>Eukaryota</taxon>
        <taxon>Metazoa</taxon>
        <taxon>Chordata</taxon>
        <taxon>Craniata</taxon>
        <taxon>Vertebrata</taxon>
        <taxon>Euteleostomi</taxon>
        <taxon>Actinopterygii</taxon>
        <taxon>Neopterygii</taxon>
        <taxon>Teleostei</taxon>
        <taxon>Anguilliformes</taxon>
        <taxon>Anguillidae</taxon>
        <taxon>Anguilla</taxon>
    </lineage>
</organism>
<dbReference type="EMBL" id="GBXM01030239">
    <property type="protein sequence ID" value="JAH78338.1"/>
    <property type="molecule type" value="Transcribed_RNA"/>
</dbReference>
<reference evidence="2" key="2">
    <citation type="journal article" date="2015" name="Fish Shellfish Immunol.">
        <title>Early steps in the European eel (Anguilla anguilla)-Vibrio vulnificus interaction in the gills: Role of the RtxA13 toxin.</title>
        <authorList>
            <person name="Callol A."/>
            <person name="Pajuelo D."/>
            <person name="Ebbesson L."/>
            <person name="Teles M."/>
            <person name="MacKenzie S."/>
            <person name="Amaro C."/>
        </authorList>
    </citation>
    <scope>NUCLEOTIDE SEQUENCE</scope>
</reference>
<proteinExistence type="predicted"/>
<accession>A0A0E9VM96</accession>
<protein>
    <submittedName>
        <fullName evidence="2">Uncharacterized protein</fullName>
    </submittedName>
</protein>
<name>A0A0E9VM96_ANGAN</name>
<evidence type="ECO:0000313" key="2">
    <source>
        <dbReference type="EMBL" id="JAH78338.1"/>
    </source>
</evidence>
<sequence>MFTPSSVFQHKQQHQLICIPITKVLLKQYTALPWRQVKTFQAHPNTLQNHPPSQTTKKGTT</sequence>
<feature type="region of interest" description="Disordered" evidence="1">
    <location>
        <begin position="41"/>
        <end position="61"/>
    </location>
</feature>
<dbReference type="AlphaFoldDB" id="A0A0E9VM96"/>
<evidence type="ECO:0000256" key="1">
    <source>
        <dbReference type="SAM" id="MobiDB-lite"/>
    </source>
</evidence>
<reference evidence="2" key="1">
    <citation type="submission" date="2014-11" db="EMBL/GenBank/DDBJ databases">
        <authorList>
            <person name="Amaro Gonzalez C."/>
        </authorList>
    </citation>
    <scope>NUCLEOTIDE SEQUENCE</scope>
</reference>